<dbReference type="GO" id="GO:0004222">
    <property type="term" value="F:metalloendopeptidase activity"/>
    <property type="evidence" value="ECO:0007669"/>
    <property type="project" value="InterPro"/>
</dbReference>
<evidence type="ECO:0000313" key="10">
    <source>
        <dbReference type="Proteomes" id="UP000271241"/>
    </source>
</evidence>
<protein>
    <submittedName>
        <fullName evidence="9">Peptidase M3A/M3B</fullName>
    </submittedName>
</protein>
<keyword evidence="10" id="KW-1185">Reference proteome</keyword>
<dbReference type="InterPro" id="IPR045090">
    <property type="entry name" value="Pept_M3A_M3B"/>
</dbReference>
<evidence type="ECO:0000313" key="9">
    <source>
        <dbReference type="EMBL" id="RKP10492.1"/>
    </source>
</evidence>
<dbReference type="InterPro" id="IPR024077">
    <property type="entry name" value="Neurolysin/TOP_dom2"/>
</dbReference>
<dbReference type="Gene3D" id="3.40.390.10">
    <property type="entry name" value="Collagenase (Catalytic Domain)"/>
    <property type="match status" value="1"/>
</dbReference>
<reference evidence="10" key="1">
    <citation type="journal article" date="2018" name="Nat. Microbiol.">
        <title>Leveraging single-cell genomics to expand the fungal tree of life.</title>
        <authorList>
            <person name="Ahrendt S.R."/>
            <person name="Quandt C.A."/>
            <person name="Ciobanu D."/>
            <person name="Clum A."/>
            <person name="Salamov A."/>
            <person name="Andreopoulos B."/>
            <person name="Cheng J.F."/>
            <person name="Woyke T."/>
            <person name="Pelin A."/>
            <person name="Henrissat B."/>
            <person name="Reynolds N.K."/>
            <person name="Benny G.L."/>
            <person name="Smith M.E."/>
            <person name="James T.Y."/>
            <person name="Grigoriev I.V."/>
        </authorList>
    </citation>
    <scope>NUCLEOTIDE SEQUENCE [LARGE SCALE GENOMIC DNA]</scope>
    <source>
        <strain evidence="10">RSA 1356</strain>
    </source>
</reference>
<evidence type="ECO:0000256" key="4">
    <source>
        <dbReference type="ARBA" id="ARBA00022801"/>
    </source>
</evidence>
<dbReference type="STRING" id="78915.A0A4P9XWX1"/>
<dbReference type="AlphaFoldDB" id="A0A4P9XWX1"/>
<dbReference type="EMBL" id="KZ992450">
    <property type="protein sequence ID" value="RKP10492.1"/>
    <property type="molecule type" value="Genomic_DNA"/>
</dbReference>
<comment type="similarity">
    <text evidence="1 7">Belongs to the peptidase M3 family.</text>
</comment>
<evidence type="ECO:0000256" key="3">
    <source>
        <dbReference type="ARBA" id="ARBA00022723"/>
    </source>
</evidence>
<dbReference type="GO" id="GO:0006518">
    <property type="term" value="P:peptide metabolic process"/>
    <property type="evidence" value="ECO:0007669"/>
    <property type="project" value="TreeGrafter"/>
</dbReference>
<evidence type="ECO:0000256" key="2">
    <source>
        <dbReference type="ARBA" id="ARBA00022670"/>
    </source>
</evidence>
<dbReference type="SUPFAM" id="SSF55486">
    <property type="entry name" value="Metalloproteases ('zincins'), catalytic domain"/>
    <property type="match status" value="1"/>
</dbReference>
<keyword evidence="2 7" id="KW-0645">Protease</keyword>
<dbReference type="GO" id="GO:0006508">
    <property type="term" value="P:proteolysis"/>
    <property type="evidence" value="ECO:0007669"/>
    <property type="project" value="UniProtKB-KW"/>
</dbReference>
<dbReference type="PANTHER" id="PTHR11804:SF83">
    <property type="entry name" value="LD37516P"/>
    <property type="match status" value="1"/>
</dbReference>
<evidence type="ECO:0000256" key="6">
    <source>
        <dbReference type="ARBA" id="ARBA00023049"/>
    </source>
</evidence>
<keyword evidence="3 7" id="KW-0479">Metal-binding</keyword>
<feature type="domain" description="Peptidase M3A/M3B catalytic" evidence="8">
    <location>
        <begin position="2"/>
        <end position="439"/>
    </location>
</feature>
<evidence type="ECO:0000259" key="8">
    <source>
        <dbReference type="Pfam" id="PF01432"/>
    </source>
</evidence>
<dbReference type="Gene3D" id="1.10.1370.10">
    <property type="entry name" value="Neurolysin, domain 3"/>
    <property type="match status" value="1"/>
</dbReference>
<dbReference type="InterPro" id="IPR001567">
    <property type="entry name" value="Pept_M3A_M3B_dom"/>
</dbReference>
<comment type="cofactor">
    <cofactor evidence="7">
        <name>Zn(2+)</name>
        <dbReference type="ChEBI" id="CHEBI:29105"/>
    </cofactor>
    <text evidence="7">Binds 1 zinc ion.</text>
</comment>
<keyword evidence="4 7" id="KW-0378">Hydrolase</keyword>
<evidence type="ECO:0000256" key="1">
    <source>
        <dbReference type="ARBA" id="ARBA00006040"/>
    </source>
</evidence>
<keyword evidence="6 7" id="KW-0482">Metalloprotease</keyword>
<evidence type="ECO:0000256" key="7">
    <source>
        <dbReference type="RuleBase" id="RU003435"/>
    </source>
</evidence>
<accession>A0A4P9XWX1</accession>
<keyword evidence="5 7" id="KW-0862">Zinc</keyword>
<dbReference type="GO" id="GO:0046872">
    <property type="term" value="F:metal ion binding"/>
    <property type="evidence" value="ECO:0007669"/>
    <property type="project" value="UniProtKB-UniRule"/>
</dbReference>
<dbReference type="Pfam" id="PF01432">
    <property type="entry name" value="Peptidase_M3"/>
    <property type="match status" value="1"/>
</dbReference>
<dbReference type="InterPro" id="IPR024079">
    <property type="entry name" value="MetalloPept_cat_dom_sf"/>
</dbReference>
<organism evidence="9 10">
    <name type="scientific">Thamnocephalis sphaerospora</name>
    <dbReference type="NCBI Taxonomy" id="78915"/>
    <lineage>
        <taxon>Eukaryota</taxon>
        <taxon>Fungi</taxon>
        <taxon>Fungi incertae sedis</taxon>
        <taxon>Zoopagomycota</taxon>
        <taxon>Zoopagomycotina</taxon>
        <taxon>Zoopagomycetes</taxon>
        <taxon>Zoopagales</taxon>
        <taxon>Sigmoideomycetaceae</taxon>
        <taxon>Thamnocephalis</taxon>
    </lineage>
</organism>
<proteinExistence type="inferred from homology"/>
<name>A0A4P9XWX1_9FUNG</name>
<sequence>MLQLREELAKLLGYNCYAEMSLANKMAKNVGSVLNLIDSLYDAASVRGRDELAVLTQFAHEKLSISGTLQPWDVGFVSEHYRKFSMGIDQEKVAKYLPFPRVISGMFSMAERLFDISVREVEPTSVGAPSVWNKDVKLYKVTRRDNAQPLAYFYGDFYSRPEEKRSGAWMDVCATRWKQDNGVRLPIAYLVCNQPAPLSNDKAATMKFSDVLTLFHEFGHCLQHMLTTVDAPQASGVSGIEWDFIEASVLFRRPCASDAVVASQFMENFCYEKDTLQQLSAHIDTYEPMPSSMIDALQEERKFLAGIAMLRQLQFSHVDLELHRIPVESDAEWPVMVDRRIGDRYALVERIPEDRFLCSFAHIFGGGYSAGYYSYKWSEMYSADAYAAFEGKHGIEREQVGQRYRDTVLALGGGTAPSDVWKAFRGRSEADPSALLRHSGLLA</sequence>
<dbReference type="OrthoDB" id="534666at2759"/>
<gene>
    <name evidence="9" type="ORF">THASP1DRAFT_21812</name>
</gene>
<evidence type="ECO:0000256" key="5">
    <source>
        <dbReference type="ARBA" id="ARBA00022833"/>
    </source>
</evidence>
<dbReference type="Proteomes" id="UP000271241">
    <property type="component" value="Unassembled WGS sequence"/>
</dbReference>
<dbReference type="PANTHER" id="PTHR11804">
    <property type="entry name" value="PROTEASE M3 THIMET OLIGOPEPTIDASE-RELATED"/>
    <property type="match status" value="1"/>
</dbReference>